<keyword evidence="3" id="KW-1185">Reference proteome</keyword>
<dbReference type="Proteomes" id="UP001054821">
    <property type="component" value="Chromosome 7"/>
</dbReference>
<dbReference type="EMBL" id="JAJFAZ020000007">
    <property type="protein sequence ID" value="KAI5316537.1"/>
    <property type="molecule type" value="Genomic_DNA"/>
</dbReference>
<feature type="compositionally biased region" description="Low complexity" evidence="1">
    <location>
        <begin position="113"/>
        <end position="124"/>
    </location>
</feature>
<evidence type="ECO:0000313" key="3">
    <source>
        <dbReference type="Proteomes" id="UP001054821"/>
    </source>
</evidence>
<gene>
    <name evidence="2" type="ORF">L3X38_036244</name>
</gene>
<proteinExistence type="predicted"/>
<sequence>MLWAARQGMACQAAHVKLPIASLSKCLAMPRQDMPRQGMPRPRHAKATARRGMPTQGKACCHVKLPIASLSKCLAMPRPSQGKTCQGQGMPRPRHAEACQRKARHAKAHAKARQGMPRPRQGMPRPRHAKAKHDMPSQGMQAHAMPMPRHDMPKQSKARHANATPCQASNSLTFSKCLEWGNANGKPRPRQGMPRPRHDMPTQAKARHAKLPIALLSRNALNGAMPRPRPDMPRQGMPRPLHALARHAKATPCQASNSLTFSKWLELNGEQYQGQAKAKHIKAKACEGHDMRRPRHDTPTQGQGMPRPLHANARPRHARQGMPRPTTWQGKARQAEATTRQAKAMTSRR</sequence>
<evidence type="ECO:0000256" key="1">
    <source>
        <dbReference type="SAM" id="MobiDB-lite"/>
    </source>
</evidence>
<feature type="region of interest" description="Disordered" evidence="1">
    <location>
        <begin position="289"/>
        <end position="349"/>
    </location>
</feature>
<feature type="region of interest" description="Disordered" evidence="1">
    <location>
        <begin position="107"/>
        <end position="163"/>
    </location>
</feature>
<dbReference type="AlphaFoldDB" id="A0AAD4YNE1"/>
<protein>
    <submittedName>
        <fullName evidence="2">Uncharacterized protein</fullName>
    </submittedName>
</protein>
<accession>A0AAD4YNE1</accession>
<organism evidence="2 3">
    <name type="scientific">Prunus dulcis</name>
    <name type="common">Almond</name>
    <name type="synonym">Amygdalus dulcis</name>
    <dbReference type="NCBI Taxonomy" id="3755"/>
    <lineage>
        <taxon>Eukaryota</taxon>
        <taxon>Viridiplantae</taxon>
        <taxon>Streptophyta</taxon>
        <taxon>Embryophyta</taxon>
        <taxon>Tracheophyta</taxon>
        <taxon>Spermatophyta</taxon>
        <taxon>Magnoliopsida</taxon>
        <taxon>eudicotyledons</taxon>
        <taxon>Gunneridae</taxon>
        <taxon>Pentapetalae</taxon>
        <taxon>rosids</taxon>
        <taxon>fabids</taxon>
        <taxon>Rosales</taxon>
        <taxon>Rosaceae</taxon>
        <taxon>Amygdaloideae</taxon>
        <taxon>Amygdaleae</taxon>
        <taxon>Prunus</taxon>
    </lineage>
</organism>
<evidence type="ECO:0000313" key="2">
    <source>
        <dbReference type="EMBL" id="KAI5316537.1"/>
    </source>
</evidence>
<reference evidence="2 3" key="1">
    <citation type="journal article" date="2022" name="G3 (Bethesda)">
        <title>Whole-genome sequence and methylome profiling of the almond [Prunus dulcis (Mill.) D.A. Webb] cultivar 'Nonpareil'.</title>
        <authorList>
            <person name="D'Amico-Willman K.M."/>
            <person name="Ouma W.Z."/>
            <person name="Meulia T."/>
            <person name="Sideli G.M."/>
            <person name="Gradziel T.M."/>
            <person name="Fresnedo-Ramirez J."/>
        </authorList>
    </citation>
    <scope>NUCLEOTIDE SEQUENCE [LARGE SCALE GENOMIC DNA]</scope>
    <source>
        <strain evidence="2">Clone GOH B32 T37-40</strain>
    </source>
</reference>
<name>A0AAD4YNE1_PRUDU</name>
<comment type="caution">
    <text evidence="2">The sequence shown here is derived from an EMBL/GenBank/DDBJ whole genome shotgun (WGS) entry which is preliminary data.</text>
</comment>